<organism evidence="1">
    <name type="scientific">marine sediment metagenome</name>
    <dbReference type="NCBI Taxonomy" id="412755"/>
    <lineage>
        <taxon>unclassified sequences</taxon>
        <taxon>metagenomes</taxon>
        <taxon>ecological metagenomes</taxon>
    </lineage>
</organism>
<sequence length="132" mass="12910">MPITVIKGPEGIRTLFTASSPITQLRSLQILSGASKIVEEATSGQQDRCCGVAAETVASGDLIRVITQGLASGVICGSGINAGQAVQTMATSGVVSGTGHIAPLLSGVGAMLGKSVMSGGTGSGIAILVDLG</sequence>
<name>X1KN96_9ZZZZ</name>
<dbReference type="EMBL" id="BARV01003520">
    <property type="protein sequence ID" value="GAI08163.1"/>
    <property type="molecule type" value="Genomic_DNA"/>
</dbReference>
<accession>X1KN96</accession>
<proteinExistence type="predicted"/>
<reference evidence="1" key="1">
    <citation type="journal article" date="2014" name="Front. Microbiol.">
        <title>High frequency of phylogenetically diverse reductive dehalogenase-homologous genes in deep subseafloor sedimentary metagenomes.</title>
        <authorList>
            <person name="Kawai M."/>
            <person name="Futagami T."/>
            <person name="Toyoda A."/>
            <person name="Takaki Y."/>
            <person name="Nishi S."/>
            <person name="Hori S."/>
            <person name="Arai W."/>
            <person name="Tsubouchi T."/>
            <person name="Morono Y."/>
            <person name="Uchiyama I."/>
            <person name="Ito T."/>
            <person name="Fujiyama A."/>
            <person name="Inagaki F."/>
            <person name="Takami H."/>
        </authorList>
    </citation>
    <scope>NUCLEOTIDE SEQUENCE</scope>
    <source>
        <strain evidence="1">Expedition CK06-06</strain>
    </source>
</reference>
<protein>
    <submittedName>
        <fullName evidence="1">Uncharacterized protein</fullName>
    </submittedName>
</protein>
<gene>
    <name evidence="1" type="ORF">S06H3_08370</name>
</gene>
<comment type="caution">
    <text evidence="1">The sequence shown here is derived from an EMBL/GenBank/DDBJ whole genome shotgun (WGS) entry which is preliminary data.</text>
</comment>
<evidence type="ECO:0000313" key="1">
    <source>
        <dbReference type="EMBL" id="GAI08163.1"/>
    </source>
</evidence>
<dbReference type="AlphaFoldDB" id="X1KN96"/>